<dbReference type="PANTHER" id="PTHR22930">
    <property type="match status" value="1"/>
</dbReference>
<evidence type="ECO:0000256" key="8">
    <source>
        <dbReference type="SAM" id="MobiDB-lite"/>
    </source>
</evidence>
<dbReference type="InterPro" id="IPR027806">
    <property type="entry name" value="HARBI1_dom"/>
</dbReference>
<comment type="similarity">
    <text evidence="3">Belongs to the HARBI1 family.</text>
</comment>
<comment type="cofactor">
    <cofactor evidence="1">
        <name>a divalent metal cation</name>
        <dbReference type="ChEBI" id="CHEBI:60240"/>
    </cofactor>
</comment>
<dbReference type="GO" id="GO:0016787">
    <property type="term" value="F:hydrolase activity"/>
    <property type="evidence" value="ECO:0007669"/>
    <property type="project" value="UniProtKB-KW"/>
</dbReference>
<keyword evidence="11" id="KW-1185">Reference proteome</keyword>
<evidence type="ECO:0000256" key="7">
    <source>
        <dbReference type="ARBA" id="ARBA00023242"/>
    </source>
</evidence>
<name>A0AAV4EDT0_9GAST</name>
<dbReference type="PANTHER" id="PTHR22930:SF250">
    <property type="entry name" value="NUCLEASE HARBI1-LIKE PROTEIN"/>
    <property type="match status" value="1"/>
</dbReference>
<organism evidence="10 11">
    <name type="scientific">Elysia marginata</name>
    <dbReference type="NCBI Taxonomy" id="1093978"/>
    <lineage>
        <taxon>Eukaryota</taxon>
        <taxon>Metazoa</taxon>
        <taxon>Spiralia</taxon>
        <taxon>Lophotrochozoa</taxon>
        <taxon>Mollusca</taxon>
        <taxon>Gastropoda</taxon>
        <taxon>Heterobranchia</taxon>
        <taxon>Euthyneura</taxon>
        <taxon>Panpulmonata</taxon>
        <taxon>Sacoglossa</taxon>
        <taxon>Placobranchoidea</taxon>
        <taxon>Plakobranchidae</taxon>
        <taxon>Elysia</taxon>
    </lineage>
</organism>
<dbReference type="Proteomes" id="UP000762676">
    <property type="component" value="Unassembled WGS sequence"/>
</dbReference>
<gene>
    <name evidence="10" type="ORF">ElyMa_000041600</name>
</gene>
<dbReference type="EMBL" id="BMAT01000058">
    <property type="protein sequence ID" value="GFR58831.1"/>
    <property type="molecule type" value="Genomic_DNA"/>
</dbReference>
<sequence>MWNGDFLATDQDKQMSWQRWEMKDVFKDKQVVCDADLVVLDCVAKNPGSVHDARILRESPLFASMEASPLGIILGDSAYPLRNWLMTPFSNPQGQQQETYNLRHAQTRQVIERCFGVVKRRFRCLHDELRIQPPGYTCQVIMACFMLHNMAVRLNLPTPEDLNDGPPPTADDDDANEAVPATAHERARTIAGKNKRAQLVQNYF</sequence>
<evidence type="ECO:0000256" key="4">
    <source>
        <dbReference type="ARBA" id="ARBA00022722"/>
    </source>
</evidence>
<evidence type="ECO:0000313" key="10">
    <source>
        <dbReference type="EMBL" id="GFR58831.1"/>
    </source>
</evidence>
<keyword evidence="4" id="KW-0540">Nuclease</keyword>
<proteinExistence type="inferred from homology"/>
<comment type="subcellular location">
    <subcellularLocation>
        <location evidence="2">Nucleus</location>
    </subcellularLocation>
</comment>
<protein>
    <submittedName>
        <fullName evidence="10">Protein ALP1-like</fullName>
    </submittedName>
</protein>
<feature type="domain" description="DDE Tnp4" evidence="9">
    <location>
        <begin position="15"/>
        <end position="149"/>
    </location>
</feature>
<reference evidence="10 11" key="1">
    <citation type="journal article" date="2021" name="Elife">
        <title>Chloroplast acquisition without the gene transfer in kleptoplastic sea slugs, Plakobranchus ocellatus.</title>
        <authorList>
            <person name="Maeda T."/>
            <person name="Takahashi S."/>
            <person name="Yoshida T."/>
            <person name="Shimamura S."/>
            <person name="Takaki Y."/>
            <person name="Nagai Y."/>
            <person name="Toyoda A."/>
            <person name="Suzuki Y."/>
            <person name="Arimoto A."/>
            <person name="Ishii H."/>
            <person name="Satoh N."/>
            <person name="Nishiyama T."/>
            <person name="Hasebe M."/>
            <person name="Maruyama T."/>
            <person name="Minagawa J."/>
            <person name="Obokata J."/>
            <person name="Shigenobu S."/>
        </authorList>
    </citation>
    <scope>NUCLEOTIDE SEQUENCE [LARGE SCALE GENOMIC DNA]</scope>
</reference>
<dbReference type="GO" id="GO:0004518">
    <property type="term" value="F:nuclease activity"/>
    <property type="evidence" value="ECO:0007669"/>
    <property type="project" value="UniProtKB-KW"/>
</dbReference>
<feature type="region of interest" description="Disordered" evidence="8">
    <location>
        <begin position="158"/>
        <end position="182"/>
    </location>
</feature>
<accession>A0AAV4EDT0</accession>
<evidence type="ECO:0000259" key="9">
    <source>
        <dbReference type="Pfam" id="PF13359"/>
    </source>
</evidence>
<keyword evidence="6" id="KW-0378">Hydrolase</keyword>
<dbReference type="GO" id="GO:0005634">
    <property type="term" value="C:nucleus"/>
    <property type="evidence" value="ECO:0007669"/>
    <property type="project" value="UniProtKB-SubCell"/>
</dbReference>
<evidence type="ECO:0000256" key="5">
    <source>
        <dbReference type="ARBA" id="ARBA00022723"/>
    </source>
</evidence>
<keyword evidence="7" id="KW-0539">Nucleus</keyword>
<dbReference type="InterPro" id="IPR045249">
    <property type="entry name" value="HARBI1-like"/>
</dbReference>
<comment type="caution">
    <text evidence="10">The sequence shown here is derived from an EMBL/GenBank/DDBJ whole genome shotgun (WGS) entry which is preliminary data.</text>
</comment>
<evidence type="ECO:0000256" key="3">
    <source>
        <dbReference type="ARBA" id="ARBA00006958"/>
    </source>
</evidence>
<dbReference type="GO" id="GO:0046872">
    <property type="term" value="F:metal ion binding"/>
    <property type="evidence" value="ECO:0007669"/>
    <property type="project" value="UniProtKB-KW"/>
</dbReference>
<evidence type="ECO:0000256" key="1">
    <source>
        <dbReference type="ARBA" id="ARBA00001968"/>
    </source>
</evidence>
<dbReference type="Pfam" id="PF13359">
    <property type="entry name" value="DDE_Tnp_4"/>
    <property type="match status" value="1"/>
</dbReference>
<keyword evidence="5" id="KW-0479">Metal-binding</keyword>
<evidence type="ECO:0000256" key="6">
    <source>
        <dbReference type="ARBA" id="ARBA00022801"/>
    </source>
</evidence>
<dbReference type="AlphaFoldDB" id="A0AAV4EDT0"/>
<evidence type="ECO:0000313" key="11">
    <source>
        <dbReference type="Proteomes" id="UP000762676"/>
    </source>
</evidence>
<evidence type="ECO:0000256" key="2">
    <source>
        <dbReference type="ARBA" id="ARBA00004123"/>
    </source>
</evidence>